<evidence type="ECO:0000256" key="6">
    <source>
        <dbReference type="ARBA" id="ARBA00022741"/>
    </source>
</evidence>
<comment type="cofactor">
    <cofactor evidence="1">
        <name>Mg(2+)</name>
        <dbReference type="ChEBI" id="CHEBI:18420"/>
    </cofactor>
</comment>
<keyword evidence="10" id="KW-0443">Lipid metabolism</keyword>
<name>A0A9X3I4L1_9ACTN</name>
<dbReference type="InterPro" id="IPR005218">
    <property type="entry name" value="Diacylglycerol/lipid_kinase"/>
</dbReference>
<gene>
    <name evidence="14" type="ORF">OSB52_12065</name>
</gene>
<evidence type="ECO:0000256" key="10">
    <source>
        <dbReference type="ARBA" id="ARBA00023098"/>
    </source>
</evidence>
<dbReference type="Gene3D" id="3.40.50.10330">
    <property type="entry name" value="Probable inorganic polyphosphate/atp-NAD kinase, domain 1"/>
    <property type="match status" value="1"/>
</dbReference>
<evidence type="ECO:0000256" key="2">
    <source>
        <dbReference type="ARBA" id="ARBA00005983"/>
    </source>
</evidence>
<dbReference type="Gene3D" id="2.60.200.40">
    <property type="match status" value="1"/>
</dbReference>
<feature type="domain" description="DAGKc" evidence="13">
    <location>
        <begin position="13"/>
        <end position="144"/>
    </location>
</feature>
<evidence type="ECO:0000256" key="5">
    <source>
        <dbReference type="ARBA" id="ARBA00022723"/>
    </source>
</evidence>
<dbReference type="Pfam" id="PF00781">
    <property type="entry name" value="DAGK_cat"/>
    <property type="match status" value="1"/>
</dbReference>
<keyword evidence="12" id="KW-1208">Phospholipid metabolism</keyword>
<dbReference type="InterPro" id="IPR045540">
    <property type="entry name" value="YegS/DAGK_C"/>
</dbReference>
<keyword evidence="7 14" id="KW-0418">Kinase</keyword>
<dbReference type="GO" id="GO:0004143">
    <property type="term" value="F:ATP-dependent diacylglycerol kinase activity"/>
    <property type="evidence" value="ECO:0007669"/>
    <property type="project" value="TreeGrafter"/>
</dbReference>
<dbReference type="InterPro" id="IPR001206">
    <property type="entry name" value="Diacylglycerol_kinase_cat_dom"/>
</dbReference>
<evidence type="ECO:0000259" key="13">
    <source>
        <dbReference type="PROSITE" id="PS50146"/>
    </source>
</evidence>
<evidence type="ECO:0000256" key="7">
    <source>
        <dbReference type="ARBA" id="ARBA00022777"/>
    </source>
</evidence>
<dbReference type="GO" id="GO:0005886">
    <property type="term" value="C:plasma membrane"/>
    <property type="evidence" value="ECO:0007669"/>
    <property type="project" value="TreeGrafter"/>
</dbReference>
<evidence type="ECO:0000256" key="1">
    <source>
        <dbReference type="ARBA" id="ARBA00001946"/>
    </source>
</evidence>
<dbReference type="SUPFAM" id="SSF111331">
    <property type="entry name" value="NAD kinase/diacylglycerol kinase-like"/>
    <property type="match status" value="1"/>
</dbReference>
<dbReference type="AlphaFoldDB" id="A0A9X3I4L1"/>
<evidence type="ECO:0000256" key="4">
    <source>
        <dbReference type="ARBA" id="ARBA00022679"/>
    </source>
</evidence>
<keyword evidence="8" id="KW-0067">ATP-binding</keyword>
<dbReference type="PANTHER" id="PTHR12358:SF106">
    <property type="entry name" value="LIPID KINASE YEGS"/>
    <property type="match status" value="1"/>
</dbReference>
<accession>A0A9X3I4L1</accession>
<evidence type="ECO:0000313" key="14">
    <source>
        <dbReference type="EMBL" id="MCX2964827.1"/>
    </source>
</evidence>
<keyword evidence="4" id="KW-0808">Transferase</keyword>
<dbReference type="SMART" id="SM00046">
    <property type="entry name" value="DAGKc"/>
    <property type="match status" value="1"/>
</dbReference>
<dbReference type="NCBIfam" id="TIGR00147">
    <property type="entry name" value="YegS/Rv2252/BmrU family lipid kinase"/>
    <property type="match status" value="1"/>
</dbReference>
<dbReference type="InterPro" id="IPR017438">
    <property type="entry name" value="ATP-NAD_kinase_N"/>
</dbReference>
<dbReference type="Pfam" id="PF19279">
    <property type="entry name" value="YegS_C"/>
    <property type="match status" value="1"/>
</dbReference>
<comment type="similarity">
    <text evidence="2">Belongs to the diacylglycerol/lipid kinase family.</text>
</comment>
<organism evidence="14 15">
    <name type="scientific">Gordonia aquimaris</name>
    <dbReference type="NCBI Taxonomy" id="2984863"/>
    <lineage>
        <taxon>Bacteria</taxon>
        <taxon>Bacillati</taxon>
        <taxon>Actinomycetota</taxon>
        <taxon>Actinomycetes</taxon>
        <taxon>Mycobacteriales</taxon>
        <taxon>Gordoniaceae</taxon>
        <taxon>Gordonia</taxon>
    </lineage>
</organism>
<evidence type="ECO:0000256" key="8">
    <source>
        <dbReference type="ARBA" id="ARBA00022840"/>
    </source>
</evidence>
<reference evidence="14" key="1">
    <citation type="submission" date="2022-10" db="EMBL/GenBank/DDBJ databases">
        <title>WGS of marine actinomycetes from Thailand.</title>
        <authorList>
            <person name="Thawai C."/>
        </authorList>
    </citation>
    <scope>NUCLEOTIDE SEQUENCE</scope>
    <source>
        <strain evidence="14">SW21</strain>
    </source>
</reference>
<dbReference type="Proteomes" id="UP001143347">
    <property type="component" value="Unassembled WGS sequence"/>
</dbReference>
<dbReference type="RefSeq" id="WP_266061866.1">
    <property type="nucleotide sequence ID" value="NZ_JAPKFM010000011.1"/>
</dbReference>
<dbReference type="PANTHER" id="PTHR12358">
    <property type="entry name" value="SPHINGOSINE KINASE"/>
    <property type="match status" value="1"/>
</dbReference>
<keyword evidence="3" id="KW-0444">Lipid biosynthesis</keyword>
<dbReference type="GO" id="GO:0008654">
    <property type="term" value="P:phospholipid biosynthetic process"/>
    <property type="evidence" value="ECO:0007669"/>
    <property type="project" value="UniProtKB-KW"/>
</dbReference>
<keyword evidence="11" id="KW-0594">Phospholipid biosynthesis</keyword>
<keyword evidence="5" id="KW-0479">Metal-binding</keyword>
<keyword evidence="6" id="KW-0547">Nucleotide-binding</keyword>
<dbReference type="InterPro" id="IPR050187">
    <property type="entry name" value="Lipid_Phosphate_FormReg"/>
</dbReference>
<evidence type="ECO:0000313" key="15">
    <source>
        <dbReference type="Proteomes" id="UP001143347"/>
    </source>
</evidence>
<dbReference type="EMBL" id="JAPKFM010000011">
    <property type="protein sequence ID" value="MCX2964827.1"/>
    <property type="molecule type" value="Genomic_DNA"/>
</dbReference>
<sequence length="314" mass="32494">MAGDPNHHSADRRSVGQVTLLVNPHARHGAAGDVAEAAIARFAACGIATEIIVGADAQDAAEQAGKAAGGDTDGIVVVGGDGTIRLAVEAAFGTDKPLGIVPAGSGNDVARNLGIPCDDVTAAVDIIVTGHTRCIDLGRVTFPDGRTALFVTVAATGFDASVTARAIDMRRPKGQARYTLAALRELAGLPSYHYDVRADDVEIDDDLVFAAIGNTTSYGGGMHITPRASMTDGLLDLTLAHHPDRFARATVARVFPKVFGGTHVDHPMVRTMRGAEIELYSDPPALVSIDGDIVGELPAVFEVVPGSTNVFAPS</sequence>
<dbReference type="GO" id="GO:0005524">
    <property type="term" value="F:ATP binding"/>
    <property type="evidence" value="ECO:0007669"/>
    <property type="project" value="UniProtKB-KW"/>
</dbReference>
<evidence type="ECO:0000256" key="3">
    <source>
        <dbReference type="ARBA" id="ARBA00022516"/>
    </source>
</evidence>
<dbReference type="GO" id="GO:0046872">
    <property type="term" value="F:metal ion binding"/>
    <property type="evidence" value="ECO:0007669"/>
    <property type="project" value="UniProtKB-KW"/>
</dbReference>
<keyword evidence="15" id="KW-1185">Reference proteome</keyword>
<evidence type="ECO:0000256" key="12">
    <source>
        <dbReference type="ARBA" id="ARBA00023264"/>
    </source>
</evidence>
<proteinExistence type="inferred from homology"/>
<comment type="caution">
    <text evidence="14">The sequence shown here is derived from an EMBL/GenBank/DDBJ whole genome shotgun (WGS) entry which is preliminary data.</text>
</comment>
<evidence type="ECO:0000256" key="9">
    <source>
        <dbReference type="ARBA" id="ARBA00022842"/>
    </source>
</evidence>
<keyword evidence="9" id="KW-0460">Magnesium</keyword>
<evidence type="ECO:0000256" key="11">
    <source>
        <dbReference type="ARBA" id="ARBA00023209"/>
    </source>
</evidence>
<protein>
    <submittedName>
        <fullName evidence="14">YegS/Rv2252/BmrU family lipid kinase</fullName>
    </submittedName>
</protein>
<dbReference type="InterPro" id="IPR016064">
    <property type="entry name" value="NAD/diacylglycerol_kinase_sf"/>
</dbReference>
<dbReference type="PROSITE" id="PS50146">
    <property type="entry name" value="DAGK"/>
    <property type="match status" value="1"/>
</dbReference>